<dbReference type="CDD" id="cd08987">
    <property type="entry name" value="GH62"/>
    <property type="match status" value="1"/>
</dbReference>
<evidence type="ECO:0000256" key="9">
    <source>
        <dbReference type="SAM" id="SignalP"/>
    </source>
</evidence>
<evidence type="ECO:0000256" key="6">
    <source>
        <dbReference type="ARBA" id="ARBA00022801"/>
    </source>
</evidence>
<dbReference type="InterPro" id="IPR023296">
    <property type="entry name" value="Glyco_hydro_beta-prop_sf"/>
</dbReference>
<dbReference type="InterPro" id="IPR000772">
    <property type="entry name" value="Ricin_B_lectin"/>
</dbReference>
<comment type="catalytic activity">
    <reaction evidence="1">
        <text>Hydrolysis of terminal non-reducing alpha-L-arabinofuranoside residues in alpha-L-arabinosides.</text>
        <dbReference type="EC" id="3.2.1.55"/>
    </reaction>
</comment>
<dbReference type="AlphaFoldDB" id="A0A2T0UPV9"/>
<keyword evidence="11" id="KW-0430">Lectin</keyword>
<dbReference type="Pfam" id="PF03664">
    <property type="entry name" value="Glyco_hydro_62"/>
    <property type="match status" value="1"/>
</dbReference>
<organism evidence="11 12">
    <name type="scientific">Glycomyces artemisiae</name>
    <dbReference type="NCBI Taxonomy" id="1076443"/>
    <lineage>
        <taxon>Bacteria</taxon>
        <taxon>Bacillati</taxon>
        <taxon>Actinomycetota</taxon>
        <taxon>Actinomycetes</taxon>
        <taxon>Glycomycetales</taxon>
        <taxon>Glycomycetaceae</taxon>
        <taxon>Glycomyces</taxon>
    </lineage>
</organism>
<evidence type="ECO:0000256" key="2">
    <source>
        <dbReference type="ARBA" id="ARBA00004613"/>
    </source>
</evidence>
<keyword evidence="7" id="KW-0326">Glycosidase</keyword>
<keyword evidence="6" id="KW-0378">Hydrolase</keyword>
<evidence type="ECO:0000259" key="10">
    <source>
        <dbReference type="SMART" id="SM00458"/>
    </source>
</evidence>
<evidence type="ECO:0000256" key="4">
    <source>
        <dbReference type="ARBA" id="ARBA00022525"/>
    </source>
</evidence>
<feature type="chain" id="PRO_5038577905" description="non-reducing end alpha-L-arabinofuranosidase" evidence="9">
    <location>
        <begin position="31"/>
        <end position="500"/>
    </location>
</feature>
<dbReference type="Pfam" id="PF00652">
    <property type="entry name" value="Ricin_B_lectin"/>
    <property type="match status" value="1"/>
</dbReference>
<name>A0A2T0UPV9_9ACTN</name>
<gene>
    <name evidence="11" type="ORF">B0I28_103443</name>
</gene>
<dbReference type="Gene3D" id="2.80.10.50">
    <property type="match status" value="3"/>
</dbReference>
<dbReference type="Gene3D" id="2.115.10.20">
    <property type="entry name" value="Glycosyl hydrolase domain, family 43"/>
    <property type="match status" value="1"/>
</dbReference>
<evidence type="ECO:0000313" key="12">
    <source>
        <dbReference type="Proteomes" id="UP000238176"/>
    </source>
</evidence>
<feature type="signal peptide" evidence="9">
    <location>
        <begin position="1"/>
        <end position="30"/>
    </location>
</feature>
<dbReference type="SUPFAM" id="SSF50370">
    <property type="entry name" value="Ricin B-like lectins"/>
    <property type="match status" value="1"/>
</dbReference>
<dbReference type="InterPro" id="IPR005193">
    <property type="entry name" value="GH62_arabinosidase"/>
</dbReference>
<keyword evidence="5 9" id="KW-0732">Signal</keyword>
<keyword evidence="4" id="KW-0964">Secreted</keyword>
<reference evidence="11 12" key="1">
    <citation type="submission" date="2018-03" db="EMBL/GenBank/DDBJ databases">
        <title>Genomic Encyclopedia of Type Strains, Phase III (KMG-III): the genomes of soil and plant-associated and newly described type strains.</title>
        <authorList>
            <person name="Whitman W."/>
        </authorList>
    </citation>
    <scope>NUCLEOTIDE SEQUENCE [LARGE SCALE GENOMIC DNA]</scope>
    <source>
        <strain evidence="11 12">CGMCC 4.7067</strain>
    </source>
</reference>
<evidence type="ECO:0000313" key="11">
    <source>
        <dbReference type="EMBL" id="PRY59969.1"/>
    </source>
</evidence>
<dbReference type="CDD" id="cd23418">
    <property type="entry name" value="beta-trefoil_Ricin_XLN-like"/>
    <property type="match status" value="1"/>
</dbReference>
<dbReference type="RefSeq" id="WP_181245748.1">
    <property type="nucleotide sequence ID" value="NZ_PVTJ01000003.1"/>
</dbReference>
<dbReference type="GO" id="GO:0046556">
    <property type="term" value="F:alpha-L-arabinofuranosidase activity"/>
    <property type="evidence" value="ECO:0007669"/>
    <property type="project" value="UniProtKB-EC"/>
</dbReference>
<evidence type="ECO:0000256" key="5">
    <source>
        <dbReference type="ARBA" id="ARBA00022729"/>
    </source>
</evidence>
<dbReference type="GO" id="GO:0046373">
    <property type="term" value="P:L-arabinose metabolic process"/>
    <property type="evidence" value="ECO:0007669"/>
    <property type="project" value="InterPro"/>
</dbReference>
<feature type="compositionally biased region" description="Gly residues" evidence="8">
    <location>
        <begin position="365"/>
        <end position="378"/>
    </location>
</feature>
<dbReference type="PROSITE" id="PS50231">
    <property type="entry name" value="RICIN_B_LECTIN"/>
    <property type="match status" value="1"/>
</dbReference>
<comment type="caution">
    <text evidence="11">The sequence shown here is derived from an EMBL/GenBank/DDBJ whole genome shotgun (WGS) entry which is preliminary data.</text>
</comment>
<dbReference type="InterPro" id="IPR035992">
    <property type="entry name" value="Ricin_B-like_lectins"/>
</dbReference>
<feature type="region of interest" description="Disordered" evidence="8">
    <location>
        <begin position="359"/>
        <end position="378"/>
    </location>
</feature>
<dbReference type="PANTHER" id="PTHR40631">
    <property type="entry name" value="ALPHA-L-ARABINOFURANOSIDASE AXHA-2-RELATED"/>
    <property type="match status" value="1"/>
</dbReference>
<proteinExistence type="predicted"/>
<evidence type="ECO:0000256" key="1">
    <source>
        <dbReference type="ARBA" id="ARBA00001462"/>
    </source>
</evidence>
<dbReference type="EC" id="3.2.1.55" evidence="3"/>
<accession>A0A2T0UPV9</accession>
<evidence type="ECO:0000256" key="8">
    <source>
        <dbReference type="SAM" id="MobiDB-lite"/>
    </source>
</evidence>
<evidence type="ECO:0000256" key="3">
    <source>
        <dbReference type="ARBA" id="ARBA00012670"/>
    </source>
</evidence>
<dbReference type="SUPFAM" id="SSF75005">
    <property type="entry name" value="Arabinanase/levansucrase/invertase"/>
    <property type="match status" value="1"/>
</dbReference>
<dbReference type="EMBL" id="PVTJ01000003">
    <property type="protein sequence ID" value="PRY59969.1"/>
    <property type="molecule type" value="Genomic_DNA"/>
</dbReference>
<protein>
    <recommendedName>
        <fullName evidence="3">non-reducing end alpha-L-arabinofuranosidase</fullName>
        <ecNumber evidence="3">3.2.1.55</ecNumber>
    </recommendedName>
</protein>
<dbReference type="GO" id="GO:0030246">
    <property type="term" value="F:carbohydrate binding"/>
    <property type="evidence" value="ECO:0007669"/>
    <property type="project" value="UniProtKB-KW"/>
</dbReference>
<sequence length="500" mass="53585">MRLPTRWRPRLAMLALTLVAALAAATLSVAADPAPVPASAAPLPTTFRWTSTGALVAPQQTAPGRTLVSVKDPSVVQVDGKYHVYATTADTNGGWSLTYFGGFTDWSQAGQAPQYHLSRTPIGGGYRAAPQVFYFEPDDQWYLLYQTGLPSFSTLADPGQPQSASAPRNFMSNHGIADAGSSYILDYWIACDEVNCYLYFNNDKQKFYRAQTTVAEFPNGFGDVELFMEAPNQSLFEATNVYKVGDSGQYLLVVEGIGSGGVRYFRSWTSNRLDANFGEWTPLADTQSNPFAGAANVTFPGGAWTSDISHGEMVRTDGNQTMEINPCSMQYLYQGRNPNSGGEYSQLPYRLGLLTNTNPTPDCGSPGGGEDSGQVRGVGSGRCLDVPNQSTTNGTQLQIYDCWSGANQQWTFANGELSVYSGSSRKCLDASGSSSANGTAAVIWSCHGGANQKWVLGSNGTLRNTATGTCLDVSGAATANGSRVQLWACHTGTNQQWTIT</sequence>
<comment type="subcellular location">
    <subcellularLocation>
        <location evidence="2">Secreted</location>
    </subcellularLocation>
</comment>
<dbReference type="GO" id="GO:0005576">
    <property type="term" value="C:extracellular region"/>
    <property type="evidence" value="ECO:0007669"/>
    <property type="project" value="UniProtKB-SubCell"/>
</dbReference>
<dbReference type="PANTHER" id="PTHR40631:SF2">
    <property type="entry name" value="ALPHA-L-ARABINOFURANOSIDASE"/>
    <property type="match status" value="1"/>
</dbReference>
<keyword evidence="12" id="KW-1185">Reference proteome</keyword>
<feature type="domain" description="Ricin B lectin" evidence="10">
    <location>
        <begin position="372"/>
        <end position="500"/>
    </location>
</feature>
<dbReference type="Proteomes" id="UP000238176">
    <property type="component" value="Unassembled WGS sequence"/>
</dbReference>
<dbReference type="SMART" id="SM00458">
    <property type="entry name" value="RICIN"/>
    <property type="match status" value="1"/>
</dbReference>
<evidence type="ECO:0000256" key="7">
    <source>
        <dbReference type="ARBA" id="ARBA00023295"/>
    </source>
</evidence>